<reference evidence="4 5" key="1">
    <citation type="submission" date="2017-10" db="EMBL/GenBank/DDBJ databases">
        <title>Comparative genomics between pathogenic Norcardia.</title>
        <authorList>
            <person name="Zeng L."/>
        </authorList>
    </citation>
    <scope>NUCLEOTIDE SEQUENCE [LARGE SCALE GENOMIC DNA]</scope>
    <source>
        <strain evidence="4 5">NC_YFY_NT001</strain>
    </source>
</reference>
<evidence type="ECO:0000259" key="3">
    <source>
        <dbReference type="Pfam" id="PF03779"/>
    </source>
</evidence>
<feature type="transmembrane region" description="Helical" evidence="2">
    <location>
        <begin position="111"/>
        <end position="135"/>
    </location>
</feature>
<dbReference type="KEGG" id="ntp:CRH09_15110"/>
<gene>
    <name evidence="4" type="ORF">CRH09_15110</name>
</gene>
<dbReference type="EMBL" id="CP023778">
    <property type="protein sequence ID" value="ATL67329.1"/>
    <property type="molecule type" value="Genomic_DNA"/>
</dbReference>
<dbReference type="GeneID" id="88358723"/>
<dbReference type="Proteomes" id="UP000221961">
    <property type="component" value="Chromosome"/>
</dbReference>
<feature type="transmembrane region" description="Helical" evidence="2">
    <location>
        <begin position="32"/>
        <end position="50"/>
    </location>
</feature>
<evidence type="ECO:0000256" key="1">
    <source>
        <dbReference type="SAM" id="MobiDB-lite"/>
    </source>
</evidence>
<evidence type="ECO:0000256" key="2">
    <source>
        <dbReference type="SAM" id="Phobius"/>
    </source>
</evidence>
<sequence>MSDYTTQPSAGDPRGTRELHDHRLGNAPATTVDGLVLLAGLFTAITPWVFDDFALVPRLVIGNLILGIAVAIIGLVLTTVPARGYALSWVLIPIGVWEILAPWIVRQHPNGVIWTNAIMGAITTFLGLAAAGLLVSAATSLRPRSHPLAASH</sequence>
<dbReference type="RefSeq" id="WP_098694474.1">
    <property type="nucleotide sequence ID" value="NZ_CP023778.1"/>
</dbReference>
<organism evidence="4 5">
    <name type="scientific">Nocardia terpenica</name>
    <dbReference type="NCBI Taxonomy" id="455432"/>
    <lineage>
        <taxon>Bacteria</taxon>
        <taxon>Bacillati</taxon>
        <taxon>Actinomycetota</taxon>
        <taxon>Actinomycetes</taxon>
        <taxon>Mycobacteriales</taxon>
        <taxon>Nocardiaceae</taxon>
        <taxon>Nocardia</taxon>
    </lineage>
</organism>
<feature type="transmembrane region" description="Helical" evidence="2">
    <location>
        <begin position="56"/>
        <end position="77"/>
    </location>
</feature>
<dbReference type="AlphaFoldDB" id="A0A291RJ69"/>
<feature type="region of interest" description="Disordered" evidence="1">
    <location>
        <begin position="1"/>
        <end position="21"/>
    </location>
</feature>
<name>A0A291RJ69_9NOCA</name>
<evidence type="ECO:0000313" key="5">
    <source>
        <dbReference type="Proteomes" id="UP000221961"/>
    </source>
</evidence>
<protein>
    <recommendedName>
        <fullName evidence="3">SPW repeat-containing integral membrane domain-containing protein</fullName>
    </recommendedName>
</protein>
<dbReference type="Pfam" id="PF03779">
    <property type="entry name" value="SPW"/>
    <property type="match status" value="1"/>
</dbReference>
<dbReference type="InterPro" id="IPR005530">
    <property type="entry name" value="SPW"/>
</dbReference>
<feature type="transmembrane region" description="Helical" evidence="2">
    <location>
        <begin position="84"/>
        <end position="105"/>
    </location>
</feature>
<evidence type="ECO:0000313" key="4">
    <source>
        <dbReference type="EMBL" id="ATL67329.1"/>
    </source>
</evidence>
<feature type="domain" description="SPW repeat-containing integral membrane" evidence="3">
    <location>
        <begin position="32"/>
        <end position="128"/>
    </location>
</feature>
<accession>A0A291RJ69</accession>
<proteinExistence type="predicted"/>
<keyword evidence="2" id="KW-0472">Membrane</keyword>
<keyword evidence="2" id="KW-0812">Transmembrane</keyword>
<keyword evidence="2" id="KW-1133">Transmembrane helix</keyword>